<evidence type="ECO:0000313" key="6">
    <source>
        <dbReference type="EMBL" id="CAB1414586.1"/>
    </source>
</evidence>
<evidence type="ECO:0000256" key="1">
    <source>
        <dbReference type="ARBA" id="ARBA00022723"/>
    </source>
</evidence>
<dbReference type="AlphaFoldDB" id="A0A9N7Y6I0"/>
<dbReference type="Pfam" id="PF14835">
    <property type="entry name" value="zf-RING_6"/>
    <property type="match status" value="1"/>
</dbReference>
<sequence>MDDHVSVQTEEWRETKEAAANFRRLLLCSKCSNVMKDPVCLGMCEHMVCRSCAGPRAGDGCVVCHSPAWVKDIQINRQLSSIIQLFCGLDSLLNPADQPDSTVAEIQTQPGSPVLKHKKNFKIWFSPRSRKVRCTVERPSEVSVPDSRSSGETAAAQPDTNSGSSSQTCDNGKGQRKKRSSKKKSASRKAFLQKATRNQIKQTVKKNRLEAINKQWGITEEVDTSEEQEQPSAEGPRRSSKKVSFLSPAVMSDQPQSAVPQGSATDLIPGRSTTRESLSGGSGTEMNRQVSADPSMSDSLIQQNAVSVIDHNPNDDAEEQDNVSPPTKNPSKRARAAEKVDTGETTPKRPQSFPRPKEKVSGSDITSRP</sequence>
<evidence type="ECO:0000256" key="3">
    <source>
        <dbReference type="ARBA" id="ARBA00022833"/>
    </source>
</evidence>
<feature type="compositionally biased region" description="Polar residues" evidence="4">
    <location>
        <begin position="146"/>
        <end position="170"/>
    </location>
</feature>
<dbReference type="InterPro" id="IPR017907">
    <property type="entry name" value="Znf_RING_CS"/>
</dbReference>
<feature type="compositionally biased region" description="Acidic residues" evidence="4">
    <location>
        <begin position="220"/>
        <end position="229"/>
    </location>
</feature>
<organism evidence="6 7">
    <name type="scientific">Pleuronectes platessa</name>
    <name type="common">European plaice</name>
    <dbReference type="NCBI Taxonomy" id="8262"/>
    <lineage>
        <taxon>Eukaryota</taxon>
        <taxon>Metazoa</taxon>
        <taxon>Chordata</taxon>
        <taxon>Craniata</taxon>
        <taxon>Vertebrata</taxon>
        <taxon>Euteleostomi</taxon>
        <taxon>Actinopterygii</taxon>
        <taxon>Neopterygii</taxon>
        <taxon>Teleostei</taxon>
        <taxon>Neoteleostei</taxon>
        <taxon>Acanthomorphata</taxon>
        <taxon>Carangaria</taxon>
        <taxon>Pleuronectiformes</taxon>
        <taxon>Pleuronectoidei</taxon>
        <taxon>Pleuronectidae</taxon>
        <taxon>Pleuronectes</taxon>
    </lineage>
</organism>
<feature type="compositionally biased region" description="Basic residues" evidence="4">
    <location>
        <begin position="174"/>
        <end position="187"/>
    </location>
</feature>
<evidence type="ECO:0000259" key="5">
    <source>
        <dbReference type="Pfam" id="PF14835"/>
    </source>
</evidence>
<dbReference type="InterPro" id="IPR039503">
    <property type="entry name" value="BARD1_Znf-RING"/>
</dbReference>
<proteinExistence type="predicted"/>
<feature type="domain" description="BARD1 Zinc finger RING-type" evidence="5">
    <location>
        <begin position="20"/>
        <end position="83"/>
    </location>
</feature>
<evidence type="ECO:0000256" key="2">
    <source>
        <dbReference type="ARBA" id="ARBA00022771"/>
    </source>
</evidence>
<protein>
    <recommendedName>
        <fullName evidence="5">BARD1 Zinc finger RING-type domain-containing protein</fullName>
    </recommendedName>
</protein>
<evidence type="ECO:0000313" key="7">
    <source>
        <dbReference type="Proteomes" id="UP001153269"/>
    </source>
</evidence>
<comment type="caution">
    <text evidence="6">The sequence shown here is derived from an EMBL/GenBank/DDBJ whole genome shotgun (WGS) entry which is preliminary data.</text>
</comment>
<feature type="region of interest" description="Disordered" evidence="4">
    <location>
        <begin position="136"/>
        <end position="206"/>
    </location>
</feature>
<keyword evidence="7" id="KW-1185">Reference proteome</keyword>
<reference evidence="6" key="1">
    <citation type="submission" date="2020-03" db="EMBL/GenBank/DDBJ databases">
        <authorList>
            <person name="Weist P."/>
        </authorList>
    </citation>
    <scope>NUCLEOTIDE SEQUENCE</scope>
</reference>
<dbReference type="EMBL" id="CADEAL010000113">
    <property type="protein sequence ID" value="CAB1414586.1"/>
    <property type="molecule type" value="Genomic_DNA"/>
</dbReference>
<dbReference type="PROSITE" id="PS00518">
    <property type="entry name" value="ZF_RING_1"/>
    <property type="match status" value="1"/>
</dbReference>
<evidence type="ECO:0000256" key="4">
    <source>
        <dbReference type="SAM" id="MobiDB-lite"/>
    </source>
</evidence>
<keyword evidence="2" id="KW-0863">Zinc-finger</keyword>
<keyword evidence="3" id="KW-0862">Zinc</keyword>
<accession>A0A9N7Y6I0</accession>
<feature type="compositionally biased region" description="Polar residues" evidence="4">
    <location>
        <begin position="271"/>
        <end position="306"/>
    </location>
</feature>
<dbReference type="Proteomes" id="UP001153269">
    <property type="component" value="Unassembled WGS sequence"/>
</dbReference>
<feature type="region of interest" description="Disordered" evidence="4">
    <location>
        <begin position="220"/>
        <end position="369"/>
    </location>
</feature>
<feature type="compositionally biased region" description="Polar residues" evidence="4">
    <location>
        <begin position="253"/>
        <end position="264"/>
    </location>
</feature>
<dbReference type="InterPro" id="IPR013083">
    <property type="entry name" value="Znf_RING/FYVE/PHD"/>
</dbReference>
<name>A0A9N7Y6I0_PLEPL</name>
<dbReference type="GO" id="GO:0008270">
    <property type="term" value="F:zinc ion binding"/>
    <property type="evidence" value="ECO:0007669"/>
    <property type="project" value="UniProtKB-KW"/>
</dbReference>
<dbReference type="SUPFAM" id="SSF57850">
    <property type="entry name" value="RING/U-box"/>
    <property type="match status" value="1"/>
</dbReference>
<gene>
    <name evidence="6" type="ORF">PLEPLA_LOCUS2295</name>
</gene>
<keyword evidence="1" id="KW-0479">Metal-binding</keyword>
<dbReference type="Gene3D" id="3.30.40.10">
    <property type="entry name" value="Zinc/RING finger domain, C3HC4 (zinc finger)"/>
    <property type="match status" value="1"/>
</dbReference>